<evidence type="ECO:0000256" key="1">
    <source>
        <dbReference type="SAM" id="MobiDB-lite"/>
    </source>
</evidence>
<accession>A0A8D8QCI3</accession>
<dbReference type="GO" id="GO:0032040">
    <property type="term" value="C:small-subunit processome"/>
    <property type="evidence" value="ECO:0007669"/>
    <property type="project" value="TreeGrafter"/>
</dbReference>
<reference evidence="3" key="1">
    <citation type="submission" date="2021-05" db="EMBL/GenBank/DDBJ databases">
        <authorList>
            <person name="Alioto T."/>
            <person name="Alioto T."/>
            <person name="Gomez Garrido J."/>
        </authorList>
    </citation>
    <scope>NUCLEOTIDE SEQUENCE</scope>
</reference>
<dbReference type="PANTHER" id="PTHR23270:SF10">
    <property type="entry name" value="PROTEIN RRP5 HOMOLOG"/>
    <property type="match status" value="1"/>
</dbReference>
<organism evidence="3">
    <name type="scientific">Cacopsylla melanoneura</name>
    <dbReference type="NCBI Taxonomy" id="428564"/>
    <lineage>
        <taxon>Eukaryota</taxon>
        <taxon>Metazoa</taxon>
        <taxon>Ecdysozoa</taxon>
        <taxon>Arthropoda</taxon>
        <taxon>Hexapoda</taxon>
        <taxon>Insecta</taxon>
        <taxon>Pterygota</taxon>
        <taxon>Neoptera</taxon>
        <taxon>Paraneoptera</taxon>
        <taxon>Hemiptera</taxon>
        <taxon>Sternorrhyncha</taxon>
        <taxon>Psylloidea</taxon>
        <taxon>Psyllidae</taxon>
        <taxon>Psyllinae</taxon>
        <taxon>Cacopsylla</taxon>
    </lineage>
</organism>
<dbReference type="EMBL" id="HBUF01070473">
    <property type="protein sequence ID" value="CAG6629348.1"/>
    <property type="molecule type" value="Transcribed_RNA"/>
</dbReference>
<dbReference type="PROSITE" id="PS50126">
    <property type="entry name" value="S1"/>
    <property type="match status" value="1"/>
</dbReference>
<dbReference type="Gene3D" id="2.40.50.140">
    <property type="entry name" value="Nucleic acid-binding proteins"/>
    <property type="match status" value="3"/>
</dbReference>
<feature type="compositionally biased region" description="Basic and acidic residues" evidence="1">
    <location>
        <begin position="1"/>
        <end position="22"/>
    </location>
</feature>
<feature type="region of interest" description="Disordered" evidence="1">
    <location>
        <begin position="1"/>
        <end position="34"/>
    </location>
</feature>
<dbReference type="AlphaFoldDB" id="A0A8D8QCI3"/>
<dbReference type="InterPro" id="IPR012340">
    <property type="entry name" value="NA-bd_OB-fold"/>
</dbReference>
<name>A0A8D8QCI3_9HEMI</name>
<dbReference type="InterPro" id="IPR003029">
    <property type="entry name" value="S1_domain"/>
</dbReference>
<protein>
    <submittedName>
        <fullName evidence="3">Protein RRP5 homolog</fullName>
    </submittedName>
</protein>
<dbReference type="SUPFAM" id="SSF50249">
    <property type="entry name" value="Nucleic acid-binding proteins"/>
    <property type="match status" value="3"/>
</dbReference>
<proteinExistence type="predicted"/>
<evidence type="ECO:0000313" key="3">
    <source>
        <dbReference type="EMBL" id="CAG6629348.1"/>
    </source>
</evidence>
<dbReference type="PANTHER" id="PTHR23270">
    <property type="entry name" value="PROGRAMMED CELL DEATH PROTEIN 11 PRE-RRNA PROCESSING PROTEIN RRP5"/>
    <property type="match status" value="1"/>
</dbReference>
<feature type="domain" description="S1 motif" evidence="2">
    <location>
        <begin position="456"/>
        <end position="521"/>
    </location>
</feature>
<dbReference type="GO" id="GO:0003723">
    <property type="term" value="F:RNA binding"/>
    <property type="evidence" value="ECO:0007669"/>
    <property type="project" value="TreeGrafter"/>
</dbReference>
<feature type="compositionally biased region" description="Basic residues" evidence="1">
    <location>
        <begin position="23"/>
        <end position="33"/>
    </location>
</feature>
<dbReference type="InterPro" id="IPR045209">
    <property type="entry name" value="Rrp5"/>
</dbReference>
<sequence length="620" mass="70498">MKSKVADSMEKVGKTEDQLNKIREKKKSAKEKKRMQLKERKFLEKKEMKPKKTINNHFMGKKEKKKLKKKILQKNMKLEDHEFVKIVKLNELDTIEGRILGSVKEILEWGMILELPNGLNTSVHITQITDVYSELMEKFSSGAIDEIPELSNLYSIGDLVIVKLIECITNSLGQKQMKGTLCPHQVNEVYTNTSLESGLVLPACVRSKEDHGYLLDLGVKNTRTFIRYDSVTKPLFVGQIVTCLITNIKMAASMSIVEVTLDEELIAESRLSPSQVSLLSLVPGMTVTANIIQDLPQGWKVKLKHTQFKGFLAWEQMSNVHNAKYLKNKQVDLECTVLYVSPRQFIVYLGCNEALLTRQSSTPEYRVGSFVQDGVITRVEPQGLYFQCEEEDNVRGFISQYQGGCKPELFQAKFRLGEVIKECRIIDHLRLDNVYLASLNKKVLTAVSSTEELNLGDLVSCVVKGISERGVICQVGYYKLRATCENEYVQGNKEQLRIGDEVQARVIRIDSEENSIEVSFKSVYLHAEPLSTVKNSRPGKLVWGILAEKLPHGVRVQFENEINGVFHTKHMDSMSRTLFYSRFKTDTVIACQILSYEDGDLLLSYAEETQHPIEMEESES</sequence>
<dbReference type="SMART" id="SM00316">
    <property type="entry name" value="S1"/>
    <property type="match status" value="5"/>
</dbReference>
<dbReference type="GO" id="GO:0006364">
    <property type="term" value="P:rRNA processing"/>
    <property type="evidence" value="ECO:0007669"/>
    <property type="project" value="InterPro"/>
</dbReference>
<evidence type="ECO:0000259" key="2">
    <source>
        <dbReference type="PROSITE" id="PS50126"/>
    </source>
</evidence>